<reference evidence="4 5" key="1">
    <citation type="submission" date="2023-01" db="EMBL/GenBank/DDBJ databases">
        <authorList>
            <person name="Whitehead M."/>
        </authorList>
    </citation>
    <scope>NUCLEOTIDE SEQUENCE [LARGE SCALE GENOMIC DNA]</scope>
</reference>
<protein>
    <recommendedName>
        <fullName evidence="6">52 kDa repressor of the inhibitor of the protein kinase-like</fullName>
    </recommendedName>
</protein>
<dbReference type="Proteomes" id="UP001160148">
    <property type="component" value="Unassembled WGS sequence"/>
</dbReference>
<feature type="region of interest" description="Disordered" evidence="1">
    <location>
        <begin position="36"/>
        <end position="56"/>
    </location>
</feature>
<dbReference type="InterPro" id="IPR008906">
    <property type="entry name" value="HATC_C_dom"/>
</dbReference>
<evidence type="ECO:0000259" key="2">
    <source>
        <dbReference type="Pfam" id="PF05699"/>
    </source>
</evidence>
<accession>A0AAV0WKA1</accession>
<organism evidence="4 5">
    <name type="scientific">Macrosiphum euphorbiae</name>
    <name type="common">potato aphid</name>
    <dbReference type="NCBI Taxonomy" id="13131"/>
    <lineage>
        <taxon>Eukaryota</taxon>
        <taxon>Metazoa</taxon>
        <taxon>Ecdysozoa</taxon>
        <taxon>Arthropoda</taxon>
        <taxon>Hexapoda</taxon>
        <taxon>Insecta</taxon>
        <taxon>Pterygota</taxon>
        <taxon>Neoptera</taxon>
        <taxon>Paraneoptera</taxon>
        <taxon>Hemiptera</taxon>
        <taxon>Sternorrhyncha</taxon>
        <taxon>Aphidomorpha</taxon>
        <taxon>Aphidoidea</taxon>
        <taxon>Aphididae</taxon>
        <taxon>Macrosiphini</taxon>
        <taxon>Macrosiphum</taxon>
    </lineage>
</organism>
<dbReference type="PANTHER" id="PTHR46289">
    <property type="entry name" value="52 KDA REPRESSOR OF THE INHIBITOR OF THE PROTEIN KINASE-LIKE PROTEIN-RELATED"/>
    <property type="match status" value="1"/>
</dbReference>
<proteinExistence type="predicted"/>
<sequence>MNSSIKDFFTTSRPSTNINNLGVKSVVSISSQVPDQSVPSVECSTSTNNSKESEDNNHSIFDITAYISKHMSNNEKLEALKTIWTPGNNHNFPITLHGNKNLKFQLSWLNKWNWIAYSSLVDGVYCKYCVLFGIKKGGKGGQLLGQLCNQPFKNWKHATEKFKLHESTNYHTNCILDFQSLSAVISGKTSSVHDKLNIASKKQKEDNRKIILPVIKSVILCGRQGIPIRGHRDYGPLELNEPTQNDGNFRAILRFYINATGISGDNSHILARENCKKNAQYISWKIQNQIVDACYSVVSKKIVNKINVCKYFSIIADETADISGIEQFSLCARYFDSTDKIIHEDFLKFVPVHDVSGRALADTIINELKSLNIDIKHLRGQGYDGAATMSGKFNGVATLIKNKYPTALYIHCSSHNLNLSISYSCNLPQIRNTMGTIESIYLFFNTPKRQKFFTEQLEMFKKEESMKEDGCHSNKEKLKRLCPTRWVDRHSSVETIYDFLPVIVNSLEEMITWPDKDVATKANQILLTLGTSEFNISLSVIIKLFQYTKPLSVYLQKKNIDLVEAINHINTILNELMNIRENAEIVFSDLFKNLIKRSNEMDIEIKIPRLAKRQKHRNNFSTENPEDYFRVSIFIPFIDSIIQQLNDRFNNHKEIISGFQVLINPCAKSDLHHLVKYYQEDVESYEKVVSEVDLWHRYLNTNNIKPQNALDALLICNQDFYPNIYNLLHILAVLPVTSCESERSFSSLKRIKTYLRNSTSETRLNGLAVLNIHREVPVTEDEVIEVLASINRRLDFSL</sequence>
<dbReference type="SUPFAM" id="SSF53098">
    <property type="entry name" value="Ribonuclease H-like"/>
    <property type="match status" value="1"/>
</dbReference>
<evidence type="ECO:0000259" key="3">
    <source>
        <dbReference type="Pfam" id="PF14291"/>
    </source>
</evidence>
<dbReference type="Pfam" id="PF05699">
    <property type="entry name" value="Dimer_Tnp_hAT"/>
    <property type="match status" value="1"/>
</dbReference>
<comment type="caution">
    <text evidence="4">The sequence shown here is derived from an EMBL/GenBank/DDBJ whole genome shotgun (WGS) entry which is preliminary data.</text>
</comment>
<keyword evidence="5" id="KW-1185">Reference proteome</keyword>
<dbReference type="GO" id="GO:0046983">
    <property type="term" value="F:protein dimerization activity"/>
    <property type="evidence" value="ECO:0007669"/>
    <property type="project" value="InterPro"/>
</dbReference>
<dbReference type="InterPro" id="IPR012337">
    <property type="entry name" value="RNaseH-like_sf"/>
</dbReference>
<evidence type="ECO:0000313" key="4">
    <source>
        <dbReference type="EMBL" id="CAI6356244.1"/>
    </source>
</evidence>
<dbReference type="AlphaFoldDB" id="A0AAV0WKA1"/>
<dbReference type="EMBL" id="CARXXK010000002">
    <property type="protein sequence ID" value="CAI6356244.1"/>
    <property type="molecule type" value="Genomic_DNA"/>
</dbReference>
<dbReference type="InterPro" id="IPR052958">
    <property type="entry name" value="IFN-induced_PKR_regulator"/>
</dbReference>
<feature type="domain" description="HAT C-terminal dimerisation" evidence="2">
    <location>
        <begin position="713"/>
        <end position="775"/>
    </location>
</feature>
<dbReference type="PANTHER" id="PTHR46289:SF14">
    <property type="entry name" value="DUF4371 DOMAIN-CONTAINING PROTEIN"/>
    <property type="match status" value="1"/>
</dbReference>
<feature type="domain" description="DUF4371" evidence="3">
    <location>
        <begin position="192"/>
        <end position="395"/>
    </location>
</feature>
<gene>
    <name evidence="4" type="ORF">MEUPH1_LOCUS11998</name>
</gene>
<evidence type="ECO:0000256" key="1">
    <source>
        <dbReference type="SAM" id="MobiDB-lite"/>
    </source>
</evidence>
<dbReference type="Pfam" id="PF14291">
    <property type="entry name" value="DUF4371"/>
    <property type="match status" value="1"/>
</dbReference>
<evidence type="ECO:0000313" key="5">
    <source>
        <dbReference type="Proteomes" id="UP001160148"/>
    </source>
</evidence>
<dbReference type="InterPro" id="IPR025398">
    <property type="entry name" value="DUF4371"/>
</dbReference>
<evidence type="ECO:0008006" key="6">
    <source>
        <dbReference type="Google" id="ProtNLM"/>
    </source>
</evidence>
<name>A0AAV0WKA1_9HEMI</name>